<gene>
    <name evidence="1" type="ORF">QE152_g37520</name>
</gene>
<accession>A0AAW1IAB4</accession>
<protein>
    <submittedName>
        <fullName evidence="1">Uncharacterized protein</fullName>
    </submittedName>
</protein>
<name>A0AAW1IAB4_POPJA</name>
<dbReference type="EMBL" id="JASPKY010000734">
    <property type="protein sequence ID" value="KAK9685998.1"/>
    <property type="molecule type" value="Genomic_DNA"/>
</dbReference>
<reference evidence="1 2" key="1">
    <citation type="journal article" date="2024" name="BMC Genomics">
        <title>De novo assembly and annotation of Popillia japonica's genome with initial clues to its potential as an invasive pest.</title>
        <authorList>
            <person name="Cucini C."/>
            <person name="Boschi S."/>
            <person name="Funari R."/>
            <person name="Cardaioli E."/>
            <person name="Iannotti N."/>
            <person name="Marturano G."/>
            <person name="Paoli F."/>
            <person name="Bruttini M."/>
            <person name="Carapelli A."/>
            <person name="Frati F."/>
            <person name="Nardi F."/>
        </authorList>
    </citation>
    <scope>NUCLEOTIDE SEQUENCE [LARGE SCALE GENOMIC DNA]</scope>
    <source>
        <strain evidence="1">DMR45628</strain>
    </source>
</reference>
<evidence type="ECO:0000313" key="2">
    <source>
        <dbReference type="Proteomes" id="UP001458880"/>
    </source>
</evidence>
<organism evidence="1 2">
    <name type="scientific">Popillia japonica</name>
    <name type="common">Japanese beetle</name>
    <dbReference type="NCBI Taxonomy" id="7064"/>
    <lineage>
        <taxon>Eukaryota</taxon>
        <taxon>Metazoa</taxon>
        <taxon>Ecdysozoa</taxon>
        <taxon>Arthropoda</taxon>
        <taxon>Hexapoda</taxon>
        <taxon>Insecta</taxon>
        <taxon>Pterygota</taxon>
        <taxon>Neoptera</taxon>
        <taxon>Endopterygota</taxon>
        <taxon>Coleoptera</taxon>
        <taxon>Polyphaga</taxon>
        <taxon>Scarabaeiformia</taxon>
        <taxon>Scarabaeidae</taxon>
        <taxon>Rutelinae</taxon>
        <taxon>Popillia</taxon>
    </lineage>
</organism>
<dbReference type="AlphaFoldDB" id="A0AAW1IAB4"/>
<sequence>MSCNWLLCNVPKHVTQVEIIFPMVGNSCIPPDRAFGNIEEVVRKTSTMTHPDGYIIIIKEHATVLQMREDYKLIVPKELQLGVSLKLDKIKSISSLLASHYGSDWKQDESLCYFTTLFQNNNNNKHHSEAAADKEDADPIEDKV</sequence>
<comment type="caution">
    <text evidence="1">The sequence shown here is derived from an EMBL/GenBank/DDBJ whole genome shotgun (WGS) entry which is preliminary data.</text>
</comment>
<evidence type="ECO:0000313" key="1">
    <source>
        <dbReference type="EMBL" id="KAK9685998.1"/>
    </source>
</evidence>
<dbReference type="Proteomes" id="UP001458880">
    <property type="component" value="Unassembled WGS sequence"/>
</dbReference>
<proteinExistence type="predicted"/>
<keyword evidence="2" id="KW-1185">Reference proteome</keyword>